<dbReference type="Proteomes" id="UP000196102">
    <property type="component" value="Unassembled WGS sequence"/>
</dbReference>
<accession>A0A1Z8AIT3</accession>
<sequence>NTGYMPRGKGRAPKQVVPDGDVTKEQLLLKLEKVKASINGLKSIKKDKTFKHPLFGWLNLKDTIKFMGIHTHHHIKIIRDISKQ</sequence>
<organism evidence="1 2">
    <name type="scientific">Nonlabens dokdonensis</name>
    <dbReference type="NCBI Taxonomy" id="328515"/>
    <lineage>
        <taxon>Bacteria</taxon>
        <taxon>Pseudomonadati</taxon>
        <taxon>Bacteroidota</taxon>
        <taxon>Flavobacteriia</taxon>
        <taxon>Flavobacteriales</taxon>
        <taxon>Flavobacteriaceae</taxon>
        <taxon>Nonlabens</taxon>
    </lineage>
</organism>
<dbReference type="InterPro" id="IPR034660">
    <property type="entry name" value="DinB/YfiT-like"/>
</dbReference>
<evidence type="ECO:0000313" key="2">
    <source>
        <dbReference type="Proteomes" id="UP000196102"/>
    </source>
</evidence>
<proteinExistence type="predicted"/>
<gene>
    <name evidence="1" type="ORF">A9Q93_12970</name>
</gene>
<dbReference type="Gene3D" id="1.20.120.450">
    <property type="entry name" value="dinb family like domain"/>
    <property type="match status" value="1"/>
</dbReference>
<feature type="non-terminal residue" evidence="1">
    <location>
        <position position="1"/>
    </location>
</feature>
<evidence type="ECO:0008006" key="3">
    <source>
        <dbReference type="Google" id="ProtNLM"/>
    </source>
</evidence>
<name>A0A1Z8AIT3_9FLAO</name>
<reference evidence="2" key="1">
    <citation type="journal article" date="2017" name="Proc. Natl. Acad. Sci. U.S.A.">
        <title>Simulation of Deepwater Horizon oil plume reveals substrate specialization within a complex community of hydrocarbon-degraders.</title>
        <authorList>
            <person name="Hu P."/>
            <person name="Dubinsky E.A."/>
            <person name="Probst A.J."/>
            <person name="Wang J."/>
            <person name="Sieber C.M.K."/>
            <person name="Tom L.M."/>
            <person name="Gardinali P."/>
            <person name="Banfield J.F."/>
            <person name="Atlas R.M."/>
            <person name="Andersen G.L."/>
        </authorList>
    </citation>
    <scope>NUCLEOTIDE SEQUENCE [LARGE SCALE GENOMIC DNA]</scope>
</reference>
<dbReference type="EMBL" id="MAAX01000197">
    <property type="protein sequence ID" value="OUS10246.1"/>
    <property type="molecule type" value="Genomic_DNA"/>
</dbReference>
<comment type="caution">
    <text evidence="1">The sequence shown here is derived from an EMBL/GenBank/DDBJ whole genome shotgun (WGS) entry which is preliminary data.</text>
</comment>
<dbReference type="SUPFAM" id="SSF109854">
    <property type="entry name" value="DinB/YfiT-like putative metalloenzymes"/>
    <property type="match status" value="1"/>
</dbReference>
<dbReference type="AlphaFoldDB" id="A0A1Z8AIT3"/>
<protein>
    <recommendedName>
        <fullName evidence="3">DinB-like domain-containing protein</fullName>
    </recommendedName>
</protein>
<evidence type="ECO:0000313" key="1">
    <source>
        <dbReference type="EMBL" id="OUS10246.1"/>
    </source>
</evidence>